<sequence>MVSHPRNRRFADAPRGILKEWPRGCIPATQFPNSSIHKENGKKICPTP</sequence>
<name>U7V3A2_9MICC</name>
<reference evidence="2 3" key="1">
    <citation type="submission" date="2013-08" db="EMBL/GenBank/DDBJ databases">
        <authorList>
            <person name="Weinstock G."/>
            <person name="Sodergren E."/>
            <person name="Wylie T."/>
            <person name="Fulton L."/>
            <person name="Fulton R."/>
            <person name="Fronick C."/>
            <person name="O'Laughlin M."/>
            <person name="Godfrey J."/>
            <person name="Miner T."/>
            <person name="Herter B."/>
            <person name="Appelbaum E."/>
            <person name="Cordes M."/>
            <person name="Lek S."/>
            <person name="Wollam A."/>
            <person name="Pepin K.H."/>
            <person name="Palsikar V.B."/>
            <person name="Mitreva M."/>
            <person name="Wilson R.K."/>
        </authorList>
    </citation>
    <scope>NUCLEOTIDE SEQUENCE [LARGE SCALE GENOMIC DNA]</scope>
    <source>
        <strain evidence="2 3">F0184</strain>
    </source>
</reference>
<evidence type="ECO:0000256" key="1">
    <source>
        <dbReference type="SAM" id="MobiDB-lite"/>
    </source>
</evidence>
<evidence type="ECO:0000313" key="3">
    <source>
        <dbReference type="Proteomes" id="UP000017174"/>
    </source>
</evidence>
<dbReference type="HOGENOM" id="CLU_3157382_0_0_11"/>
<proteinExistence type="predicted"/>
<dbReference type="AlphaFoldDB" id="U7V3A2"/>
<feature type="region of interest" description="Disordered" evidence="1">
    <location>
        <begin position="28"/>
        <end position="48"/>
    </location>
</feature>
<dbReference type="Proteomes" id="UP000017174">
    <property type="component" value="Unassembled WGS sequence"/>
</dbReference>
<accession>U7V3A2</accession>
<comment type="caution">
    <text evidence="2">The sequence shown here is derived from an EMBL/GenBank/DDBJ whole genome shotgun (WGS) entry which is preliminary data.</text>
</comment>
<dbReference type="EMBL" id="AXZG01000051">
    <property type="protein sequence ID" value="ERT65629.1"/>
    <property type="molecule type" value="Genomic_DNA"/>
</dbReference>
<protein>
    <submittedName>
        <fullName evidence="2">Uncharacterized protein</fullName>
    </submittedName>
</protein>
<gene>
    <name evidence="2" type="ORF">HMPREF0742_01741</name>
</gene>
<organism evidence="2 3">
    <name type="scientific">Rothia aeria F0184</name>
    <dbReference type="NCBI Taxonomy" id="888019"/>
    <lineage>
        <taxon>Bacteria</taxon>
        <taxon>Bacillati</taxon>
        <taxon>Actinomycetota</taxon>
        <taxon>Actinomycetes</taxon>
        <taxon>Micrococcales</taxon>
        <taxon>Micrococcaceae</taxon>
        <taxon>Rothia</taxon>
    </lineage>
</organism>
<evidence type="ECO:0000313" key="2">
    <source>
        <dbReference type="EMBL" id="ERT65629.1"/>
    </source>
</evidence>